<dbReference type="GO" id="GO:0000981">
    <property type="term" value="F:DNA-binding transcription factor activity, RNA polymerase II-specific"/>
    <property type="evidence" value="ECO:0007669"/>
    <property type="project" value="TreeGrafter"/>
</dbReference>
<dbReference type="Pfam" id="PF07716">
    <property type="entry name" value="bZIP_2"/>
    <property type="match status" value="1"/>
</dbReference>
<evidence type="ECO:0000313" key="5">
    <source>
        <dbReference type="Proteomes" id="UP000694866"/>
    </source>
</evidence>
<name>A0A0C9PX55_9HYME</name>
<reference evidence="6 7" key="2">
    <citation type="submission" date="2025-04" db="UniProtKB">
        <authorList>
            <consortium name="RefSeq"/>
        </authorList>
    </citation>
    <scope>IDENTIFICATION</scope>
    <source>
        <strain evidence="6 7">USDA-PBARC FA_bdor</strain>
        <tissue evidence="6 7">Whole organism</tissue>
    </source>
</reference>
<evidence type="ECO:0000259" key="2">
    <source>
        <dbReference type="PROSITE" id="PS50217"/>
    </source>
</evidence>
<dbReference type="GO" id="GO:0000978">
    <property type="term" value="F:RNA polymerase II cis-regulatory region sequence-specific DNA binding"/>
    <property type="evidence" value="ECO:0007669"/>
    <property type="project" value="TreeGrafter"/>
</dbReference>
<dbReference type="GeneID" id="105265112"/>
<dbReference type="Gene3D" id="1.20.5.170">
    <property type="match status" value="1"/>
</dbReference>
<keyword evidence="5" id="KW-1185">Reference proteome</keyword>
<dbReference type="InterPro" id="IPR004827">
    <property type="entry name" value="bZIP"/>
</dbReference>
<evidence type="ECO:0000313" key="4">
    <source>
        <dbReference type="EMBL" id="JAG75855.1"/>
    </source>
</evidence>
<reference evidence="4" key="1">
    <citation type="submission" date="2015-01" db="EMBL/GenBank/DDBJ databases">
        <title>Transcriptome Assembly of Fopius arisanus.</title>
        <authorList>
            <person name="Geib S."/>
        </authorList>
    </citation>
    <scope>NUCLEOTIDE SEQUENCE</scope>
</reference>
<accession>A0A0C9PX55</accession>
<dbReference type="CDD" id="cd14813">
    <property type="entry name" value="bZIP_BmCbz-like"/>
    <property type="match status" value="1"/>
</dbReference>
<dbReference type="OrthoDB" id="6624782at2759"/>
<dbReference type="EMBL" id="GBYB01006088">
    <property type="protein sequence ID" value="JAG75855.1"/>
    <property type="molecule type" value="Transcribed_RNA"/>
</dbReference>
<evidence type="ECO:0000256" key="1">
    <source>
        <dbReference type="SAM" id="MobiDB-lite"/>
    </source>
</evidence>
<accession>A0A9R1TY02</accession>
<dbReference type="KEGG" id="fas:105265112"/>
<proteinExistence type="predicted"/>
<gene>
    <name evidence="4" type="primary">Cebpd_0</name>
    <name evidence="3" type="synonym">Cebpd_1</name>
    <name evidence="6 7" type="synonym">LOC105265112</name>
    <name evidence="3" type="ORF">g.31236</name>
    <name evidence="4" type="ORF">g.31261</name>
</gene>
<dbReference type="InterPro" id="IPR031106">
    <property type="entry name" value="C/EBP"/>
</dbReference>
<protein>
    <submittedName>
        <fullName evidence="4">Cebpd_0 protein</fullName>
    </submittedName>
    <submittedName>
        <fullName evidence="3">Cebpd_1 protein</fullName>
    </submittedName>
</protein>
<sequence length="371" mass="42167">MAKAIVTDLLETPVMEMKEPWGSLSTKTSSSNEEENTVFSIWEENYQDLSNFCMGAFQGQCPFLIGESETAEHLGEKMDDKSVSTTLGTVAVGQGVIYGSKTLEKNKQIMEGGKDVINTQMIHKYKPKEEKIDEVIGMPDVWLDSPKSSIAMRTDEWIQLVDNERVNEPLQRDNWDVINTFDNTEQNSFDLLSYLCDDNLQSPDGSVSPDSIKLSSQKMTHHSAFSNRKPIKIDNKPETVTSSSISSSITHLETSTTSSLRTTRARFIPKRFKPEPMIESIHIRTTNRGKKRSIESDSDDRMSECSYRESREKNNEASRKSRMNKKVKEREMMAKAGQLEKDNRLLKMKVEELEKMVTSLRAAILRSALKK</sequence>
<dbReference type="AlphaFoldDB" id="A0A0C9PX55"/>
<feature type="region of interest" description="Disordered" evidence="1">
    <location>
        <begin position="283"/>
        <end position="340"/>
    </location>
</feature>
<dbReference type="PROSITE" id="PS50217">
    <property type="entry name" value="BZIP"/>
    <property type="match status" value="1"/>
</dbReference>
<feature type="compositionally biased region" description="Basic and acidic residues" evidence="1">
    <location>
        <begin position="326"/>
        <end position="340"/>
    </location>
</feature>
<organism evidence="4">
    <name type="scientific">Fopius arisanus</name>
    <dbReference type="NCBI Taxonomy" id="64838"/>
    <lineage>
        <taxon>Eukaryota</taxon>
        <taxon>Metazoa</taxon>
        <taxon>Ecdysozoa</taxon>
        <taxon>Arthropoda</taxon>
        <taxon>Hexapoda</taxon>
        <taxon>Insecta</taxon>
        <taxon>Pterygota</taxon>
        <taxon>Neoptera</taxon>
        <taxon>Endopterygota</taxon>
        <taxon>Hymenoptera</taxon>
        <taxon>Apocrita</taxon>
        <taxon>Ichneumonoidea</taxon>
        <taxon>Braconidae</taxon>
        <taxon>Opiinae</taxon>
        <taxon>Fopius</taxon>
    </lineage>
</organism>
<accession>A0A9R1T105</accession>
<feature type="compositionally biased region" description="Basic and acidic residues" evidence="1">
    <location>
        <begin position="292"/>
        <end position="319"/>
    </location>
</feature>
<dbReference type="RefSeq" id="XP_011300734.1">
    <property type="nucleotide sequence ID" value="XM_011302432.1"/>
</dbReference>
<feature type="domain" description="BZIP" evidence="2">
    <location>
        <begin position="304"/>
        <end position="367"/>
    </location>
</feature>
<dbReference type="PANTHER" id="PTHR23334">
    <property type="entry name" value="CCAAT/ENHANCER BINDING PROTEIN"/>
    <property type="match status" value="1"/>
</dbReference>
<dbReference type="GO" id="GO:0005634">
    <property type="term" value="C:nucleus"/>
    <property type="evidence" value="ECO:0007669"/>
    <property type="project" value="UniProtKB-ARBA"/>
</dbReference>
<dbReference type="InterPro" id="IPR046347">
    <property type="entry name" value="bZIP_sf"/>
</dbReference>
<evidence type="ECO:0000313" key="3">
    <source>
        <dbReference type="EMBL" id="JAG75846.1"/>
    </source>
</evidence>
<dbReference type="PANTHER" id="PTHR23334:SF20">
    <property type="entry name" value="BASIC LEUCINE ZIPPER 24"/>
    <property type="match status" value="1"/>
</dbReference>
<evidence type="ECO:0000313" key="7">
    <source>
        <dbReference type="RefSeq" id="XP_011300742.1"/>
    </source>
</evidence>
<evidence type="ECO:0000313" key="6">
    <source>
        <dbReference type="RefSeq" id="XP_011300734.1"/>
    </source>
</evidence>
<dbReference type="EMBL" id="GBYB01006079">
    <property type="protein sequence ID" value="JAG75846.1"/>
    <property type="molecule type" value="Transcribed_RNA"/>
</dbReference>
<dbReference type="GO" id="GO:0006351">
    <property type="term" value="P:DNA-templated transcription"/>
    <property type="evidence" value="ECO:0007669"/>
    <property type="project" value="InterPro"/>
</dbReference>
<dbReference type="RefSeq" id="XP_011300742.1">
    <property type="nucleotide sequence ID" value="XM_011302440.1"/>
</dbReference>
<dbReference type="Proteomes" id="UP000694866">
    <property type="component" value="Unplaced"/>
</dbReference>
<dbReference type="SUPFAM" id="SSF57959">
    <property type="entry name" value="Leucine zipper domain"/>
    <property type="match status" value="1"/>
</dbReference>